<accession>A0A263BTN8</accession>
<organism evidence="1 2">
    <name type="scientific">Lottiidibacillus patelloidae</name>
    <dbReference type="NCBI Taxonomy" id="2670334"/>
    <lineage>
        <taxon>Bacteria</taxon>
        <taxon>Bacillati</taxon>
        <taxon>Bacillota</taxon>
        <taxon>Bacilli</taxon>
        <taxon>Bacillales</taxon>
        <taxon>Bacillaceae</taxon>
        <taxon>Lottiidibacillus</taxon>
    </lineage>
</organism>
<reference evidence="2" key="1">
    <citation type="submission" date="2017-08" db="EMBL/GenBank/DDBJ databases">
        <authorList>
            <person name="Huang Z."/>
        </authorList>
    </citation>
    <scope>NUCLEOTIDE SEQUENCE [LARGE SCALE GENOMIC DNA]</scope>
    <source>
        <strain evidence="2">SA5d-4</strain>
    </source>
</reference>
<dbReference type="Proteomes" id="UP000217083">
    <property type="component" value="Unassembled WGS sequence"/>
</dbReference>
<gene>
    <name evidence="1" type="ORF">CIB95_09160</name>
</gene>
<dbReference type="EMBL" id="NPIA01000004">
    <property type="protein sequence ID" value="OZM56928.1"/>
    <property type="molecule type" value="Genomic_DNA"/>
</dbReference>
<reference evidence="1 2" key="2">
    <citation type="submission" date="2017-09" db="EMBL/GenBank/DDBJ databases">
        <title>Bacillus patelloidae sp. nov., isolated from the intestinal tract of a marine limpet.</title>
        <authorList>
            <person name="Liu R."/>
            <person name="Dong C."/>
            <person name="Shao Z."/>
        </authorList>
    </citation>
    <scope>NUCLEOTIDE SEQUENCE [LARGE SCALE GENOMIC DNA]</scope>
    <source>
        <strain evidence="1 2">SA5d-4</strain>
    </source>
</reference>
<protein>
    <submittedName>
        <fullName evidence="1">Uncharacterized protein</fullName>
    </submittedName>
</protein>
<proteinExistence type="predicted"/>
<sequence length="69" mass="8043">MHSVSPPILFPLIIVLSYFKKHAKGQGRKGYTLITLLYSKVKNKKSAQLRFKLKWADNIGYLIILLHFR</sequence>
<evidence type="ECO:0000313" key="1">
    <source>
        <dbReference type="EMBL" id="OZM56928.1"/>
    </source>
</evidence>
<dbReference type="AlphaFoldDB" id="A0A263BTN8"/>
<name>A0A263BTN8_9BACI</name>
<evidence type="ECO:0000313" key="2">
    <source>
        <dbReference type="Proteomes" id="UP000217083"/>
    </source>
</evidence>
<comment type="caution">
    <text evidence="1">The sequence shown here is derived from an EMBL/GenBank/DDBJ whole genome shotgun (WGS) entry which is preliminary data.</text>
</comment>
<keyword evidence="2" id="KW-1185">Reference proteome</keyword>